<evidence type="ECO:0000256" key="2">
    <source>
        <dbReference type="ARBA" id="ARBA00022629"/>
    </source>
</evidence>
<dbReference type="GO" id="GO:0004856">
    <property type="term" value="F:D-xylulokinase activity"/>
    <property type="evidence" value="ECO:0007669"/>
    <property type="project" value="UniProtKB-EC"/>
</dbReference>
<accession>A0ABV0FWH8</accession>
<dbReference type="InterPro" id="IPR000577">
    <property type="entry name" value="Carb_kinase_FGGY"/>
</dbReference>
<keyword evidence="3 8" id="KW-0808">Transferase</keyword>
<evidence type="ECO:0000256" key="6">
    <source>
        <dbReference type="ARBA" id="ARBA00022840"/>
    </source>
</evidence>
<comment type="similarity">
    <text evidence="1 8 9">Belongs to the FGGY kinase family.</text>
</comment>
<dbReference type="NCBIfam" id="TIGR01312">
    <property type="entry name" value="XylB"/>
    <property type="match status" value="1"/>
</dbReference>
<keyword evidence="7 8" id="KW-0119">Carbohydrate metabolism</keyword>
<keyword evidence="4 8" id="KW-0547">Nucleotide-binding</keyword>
<feature type="active site" description="Proton acceptor" evidence="8">
    <location>
        <position position="236"/>
    </location>
</feature>
<reference evidence="13 14" key="1">
    <citation type="submission" date="2024-05" db="EMBL/GenBank/DDBJ databases">
        <title>Roseateles sp. DJS-2-20 16S ribosomal RNA gene Genome sequencing and assembly.</title>
        <authorList>
            <person name="Woo H."/>
        </authorList>
    </citation>
    <scope>NUCLEOTIDE SEQUENCE [LARGE SCALE GENOMIC DNA]</scope>
    <source>
        <strain evidence="13 14">DJS-2-20</strain>
    </source>
</reference>
<dbReference type="Pfam" id="PF00370">
    <property type="entry name" value="FGGY_N"/>
    <property type="match status" value="1"/>
</dbReference>
<dbReference type="HAMAP" id="MF_02220">
    <property type="entry name" value="XylB"/>
    <property type="match status" value="1"/>
</dbReference>
<dbReference type="PIRSF" id="PIRSF000538">
    <property type="entry name" value="GlpK"/>
    <property type="match status" value="1"/>
</dbReference>
<dbReference type="Pfam" id="PF02782">
    <property type="entry name" value="FGGY_C"/>
    <property type="match status" value="1"/>
</dbReference>
<keyword evidence="5 8" id="KW-0418">Kinase</keyword>
<keyword evidence="6 8" id="KW-0067">ATP-binding</keyword>
<gene>
    <name evidence="8 10 13" type="primary">xylB</name>
    <name evidence="13" type="ORF">ABDJ85_02285</name>
</gene>
<dbReference type="InterPro" id="IPR018485">
    <property type="entry name" value="FGGY_C"/>
</dbReference>
<evidence type="ECO:0000256" key="9">
    <source>
        <dbReference type="RuleBase" id="RU003733"/>
    </source>
</evidence>
<feature type="site" description="Important for activity" evidence="8">
    <location>
        <position position="6"/>
    </location>
</feature>
<evidence type="ECO:0000313" key="14">
    <source>
        <dbReference type="Proteomes" id="UP001495147"/>
    </source>
</evidence>
<comment type="caution">
    <text evidence="13">The sequence shown here is derived from an EMBL/GenBank/DDBJ whole genome shotgun (WGS) entry which is preliminary data.</text>
</comment>
<evidence type="ECO:0000259" key="12">
    <source>
        <dbReference type="Pfam" id="PF02782"/>
    </source>
</evidence>
<dbReference type="Gene3D" id="3.30.420.40">
    <property type="match status" value="2"/>
</dbReference>
<keyword evidence="14" id="KW-1185">Reference proteome</keyword>
<comment type="function">
    <text evidence="8">Catalyzes the phosphorylation of D-xylulose to D-xylulose 5-phosphate.</text>
</comment>
<evidence type="ECO:0000259" key="11">
    <source>
        <dbReference type="Pfam" id="PF00370"/>
    </source>
</evidence>
<evidence type="ECO:0000313" key="13">
    <source>
        <dbReference type="EMBL" id="MEO3690275.1"/>
    </source>
</evidence>
<dbReference type="InterPro" id="IPR006000">
    <property type="entry name" value="Xylulokinase"/>
</dbReference>
<dbReference type="Proteomes" id="UP001495147">
    <property type="component" value="Unassembled WGS sequence"/>
</dbReference>
<dbReference type="EC" id="2.7.1.17" evidence="8 10"/>
<dbReference type="PROSITE" id="PS00445">
    <property type="entry name" value="FGGY_KINASES_2"/>
    <property type="match status" value="1"/>
</dbReference>
<proteinExistence type="inferred from homology"/>
<dbReference type="InterPro" id="IPR043129">
    <property type="entry name" value="ATPase_NBD"/>
</dbReference>
<dbReference type="SUPFAM" id="SSF53067">
    <property type="entry name" value="Actin-like ATPase domain"/>
    <property type="match status" value="2"/>
</dbReference>
<dbReference type="PANTHER" id="PTHR43095">
    <property type="entry name" value="SUGAR KINASE"/>
    <property type="match status" value="1"/>
</dbReference>
<dbReference type="InterPro" id="IPR018483">
    <property type="entry name" value="Carb_kinase_FGGY_CS"/>
</dbReference>
<dbReference type="InterPro" id="IPR050406">
    <property type="entry name" value="FGGY_Carb_Kinase"/>
</dbReference>
<dbReference type="InterPro" id="IPR018484">
    <property type="entry name" value="FGGY_N"/>
</dbReference>
<dbReference type="EMBL" id="JBDPZD010000001">
    <property type="protein sequence ID" value="MEO3690275.1"/>
    <property type="molecule type" value="Genomic_DNA"/>
</dbReference>
<keyword evidence="2 8" id="KW-0859">Xylose metabolism</keyword>
<evidence type="ECO:0000256" key="7">
    <source>
        <dbReference type="ARBA" id="ARBA00023277"/>
    </source>
</evidence>
<evidence type="ECO:0000256" key="10">
    <source>
        <dbReference type="RuleBase" id="RU364073"/>
    </source>
</evidence>
<dbReference type="PANTHER" id="PTHR43095:SF6">
    <property type="entry name" value="XYLULOSE KINASE"/>
    <property type="match status" value="1"/>
</dbReference>
<evidence type="ECO:0000256" key="5">
    <source>
        <dbReference type="ARBA" id="ARBA00022777"/>
    </source>
</evidence>
<evidence type="ECO:0000256" key="8">
    <source>
        <dbReference type="HAMAP-Rule" id="MF_02220"/>
    </source>
</evidence>
<comment type="catalytic activity">
    <reaction evidence="8 10">
        <text>D-xylulose + ATP = D-xylulose 5-phosphate + ADP + H(+)</text>
        <dbReference type="Rhea" id="RHEA:10964"/>
        <dbReference type="ChEBI" id="CHEBI:15378"/>
        <dbReference type="ChEBI" id="CHEBI:17140"/>
        <dbReference type="ChEBI" id="CHEBI:30616"/>
        <dbReference type="ChEBI" id="CHEBI:57737"/>
        <dbReference type="ChEBI" id="CHEBI:456216"/>
        <dbReference type="EC" id="2.7.1.17"/>
    </reaction>
</comment>
<feature type="binding site" evidence="8">
    <location>
        <begin position="79"/>
        <end position="80"/>
    </location>
    <ligand>
        <name>substrate</name>
    </ligand>
</feature>
<evidence type="ECO:0000256" key="3">
    <source>
        <dbReference type="ARBA" id="ARBA00022679"/>
    </source>
</evidence>
<feature type="domain" description="Carbohydrate kinase FGGY C-terminal" evidence="12">
    <location>
        <begin position="253"/>
        <end position="439"/>
    </location>
</feature>
<dbReference type="CDD" id="cd07808">
    <property type="entry name" value="ASKHA_NBD_FGGY_EcXK-like"/>
    <property type="match status" value="1"/>
</dbReference>
<protein>
    <recommendedName>
        <fullName evidence="8 10">Xylulose kinase</fullName>
        <shortName evidence="8 10">Xylulokinase</shortName>
        <ecNumber evidence="8 10">2.7.1.17</ecNumber>
    </recommendedName>
</protein>
<evidence type="ECO:0000256" key="4">
    <source>
        <dbReference type="ARBA" id="ARBA00022741"/>
    </source>
</evidence>
<evidence type="ECO:0000256" key="1">
    <source>
        <dbReference type="ARBA" id="ARBA00009156"/>
    </source>
</evidence>
<name>A0ABV0FWH8_9BURK</name>
<sequence>MFLGIDLGTSEVKLLLMAEDGSIVGSAGEALSVSRPQPLWSEQLPTDWWAATEKAAARLRAEHGAAWGAIRGIGLSGQMHGAVTLDGDLQPIRPAILWNDGRCAAECDELLKLVPDLHARTGNLAMPGFTAPKLLWMKHHEPALFARVAKVILPKDYLRLKLTGELANDMSDAAGTLWLDPAKRDWDDTLLAATGLSRAHMPRLVEGSDVSGTLLPAVAAAWGLPSSVVVAGGAGDNAASAVGIGAVEPGQGFISLGTSGVMFLVTDAFRPNPGRAVHAFCHTLPQRWHQMTVMLTAASALAWVTKLLKAENETALLAPLEAGEKVSAQSPIFLPYLSGERTPHNDVHARGMLFGLDASHGQTEIAHSVLEGVAFGMAQGLAALRDAGATVSRLGLVGGGARSAYWAQMHADVLGVEIETFTGGAQGGALGAARLGALATGAKVADVCKAPPTARIFAPDASRSSFYAPRLQRFDALYPRVKDLALTL</sequence>
<dbReference type="RefSeq" id="WP_347703107.1">
    <property type="nucleotide sequence ID" value="NZ_JBDPZD010000001.1"/>
</dbReference>
<feature type="domain" description="Carbohydrate kinase FGGY N-terminal" evidence="11">
    <location>
        <begin position="1"/>
        <end position="243"/>
    </location>
</feature>
<organism evidence="13 14">
    <name type="scientific">Roseateles paludis</name>
    <dbReference type="NCBI Taxonomy" id="3145238"/>
    <lineage>
        <taxon>Bacteria</taxon>
        <taxon>Pseudomonadati</taxon>
        <taxon>Pseudomonadota</taxon>
        <taxon>Betaproteobacteria</taxon>
        <taxon>Burkholderiales</taxon>
        <taxon>Sphaerotilaceae</taxon>
        <taxon>Roseateles</taxon>
    </lineage>
</organism>